<sequence length="324" mass="35839">MKQNRITYKTGFLTALTLLMVLVGINTANAQQDAQYTQYMFNTISINPAYAGSRSVTSVVGLHRSQWVGLEGAPTTQTIAIHSPVGLREKVGVGLSVVNDEIGPTQETYFDATFSYTLNVSERAKLSFGLKAGGHLLDVRFSELNQYTNTDVLLQQDIDNKFSPNIGAGVYYHNGLTYIGFSAPNLLETEHFDETNSSNTGASFLARERINYYLMAGHIFRLSDQWKFKPAVLGKYVNGAPLQADLSASFLYNDKISFGAAYRWSAAVSATVGFQFSDALMIGFAYDRESTPLGDALFNAGTFEVFLRFELARGYDKLISPRFF</sequence>
<dbReference type="Proteomes" id="UP000474296">
    <property type="component" value="Unassembled WGS sequence"/>
</dbReference>
<dbReference type="EMBL" id="JAABOQ010000010">
    <property type="protein sequence ID" value="NER19107.1"/>
    <property type="molecule type" value="Genomic_DNA"/>
</dbReference>
<accession>A0A6M0CUC8</accession>
<comment type="caution">
    <text evidence="2">The sequence shown here is derived from an EMBL/GenBank/DDBJ whole genome shotgun (WGS) entry which is preliminary data.</text>
</comment>
<name>A0A6M0CUC8_9FLAO</name>
<gene>
    <name evidence="2" type="ORF">GWK10_17965</name>
</gene>
<dbReference type="NCBIfam" id="TIGR03519">
    <property type="entry name" value="T9SS_PorP_fam"/>
    <property type="match status" value="1"/>
</dbReference>
<keyword evidence="1" id="KW-0732">Signal</keyword>
<dbReference type="InterPro" id="IPR019861">
    <property type="entry name" value="PorP/SprF_Bacteroidetes"/>
</dbReference>
<feature type="chain" id="PRO_5026673471" evidence="1">
    <location>
        <begin position="31"/>
        <end position="324"/>
    </location>
</feature>
<proteinExistence type="predicted"/>
<keyword evidence="3" id="KW-1185">Reference proteome</keyword>
<organism evidence="2 3">
    <name type="scientific">Spongiivirga citrea</name>
    <dbReference type="NCBI Taxonomy" id="1481457"/>
    <lineage>
        <taxon>Bacteria</taxon>
        <taxon>Pseudomonadati</taxon>
        <taxon>Bacteroidota</taxon>
        <taxon>Flavobacteriia</taxon>
        <taxon>Flavobacteriales</taxon>
        <taxon>Flavobacteriaceae</taxon>
        <taxon>Spongiivirga</taxon>
    </lineage>
</organism>
<evidence type="ECO:0000256" key="1">
    <source>
        <dbReference type="SAM" id="SignalP"/>
    </source>
</evidence>
<evidence type="ECO:0000313" key="3">
    <source>
        <dbReference type="Proteomes" id="UP000474296"/>
    </source>
</evidence>
<reference evidence="2 3" key="1">
    <citation type="submission" date="2020-01" db="EMBL/GenBank/DDBJ databases">
        <title>Spongiivirga citrea KCTC 32990T.</title>
        <authorList>
            <person name="Wang G."/>
        </authorList>
    </citation>
    <scope>NUCLEOTIDE SEQUENCE [LARGE SCALE GENOMIC DNA]</scope>
    <source>
        <strain evidence="2 3">KCTC 32990</strain>
    </source>
</reference>
<evidence type="ECO:0000313" key="2">
    <source>
        <dbReference type="EMBL" id="NER19107.1"/>
    </source>
</evidence>
<protein>
    <submittedName>
        <fullName evidence="2">Type IX secretion system membrane protein PorP/SprF</fullName>
    </submittedName>
</protein>
<dbReference type="RefSeq" id="WP_164033794.1">
    <property type="nucleotide sequence ID" value="NZ_JAABOQ010000010.1"/>
</dbReference>
<dbReference type="AlphaFoldDB" id="A0A6M0CUC8"/>
<dbReference type="Pfam" id="PF11751">
    <property type="entry name" value="PorP_SprF"/>
    <property type="match status" value="1"/>
</dbReference>
<feature type="signal peptide" evidence="1">
    <location>
        <begin position="1"/>
        <end position="30"/>
    </location>
</feature>